<evidence type="ECO:0000313" key="1">
    <source>
        <dbReference type="Proteomes" id="UP000095283"/>
    </source>
</evidence>
<name>A0A1I7XK55_HETBA</name>
<dbReference type="PANTHER" id="PTHR46068:SF1">
    <property type="entry name" value="TRANSPOSASE IS30-LIKE HTH DOMAIN-CONTAINING PROTEIN"/>
    <property type="match status" value="1"/>
</dbReference>
<organism evidence="1 2">
    <name type="scientific">Heterorhabditis bacteriophora</name>
    <name type="common">Entomopathogenic nematode worm</name>
    <dbReference type="NCBI Taxonomy" id="37862"/>
    <lineage>
        <taxon>Eukaryota</taxon>
        <taxon>Metazoa</taxon>
        <taxon>Ecdysozoa</taxon>
        <taxon>Nematoda</taxon>
        <taxon>Chromadorea</taxon>
        <taxon>Rhabditida</taxon>
        <taxon>Rhabditina</taxon>
        <taxon>Rhabditomorpha</taxon>
        <taxon>Strongyloidea</taxon>
        <taxon>Heterorhabditidae</taxon>
        <taxon>Heterorhabditis</taxon>
    </lineage>
</organism>
<proteinExistence type="predicted"/>
<reference evidence="2" key="1">
    <citation type="submission" date="2016-11" db="UniProtKB">
        <authorList>
            <consortium name="WormBaseParasite"/>
        </authorList>
    </citation>
    <scope>IDENTIFICATION</scope>
</reference>
<protein>
    <submittedName>
        <fullName evidence="2">HTH_Tnp_IS630 domain-containing protein</fullName>
    </submittedName>
</protein>
<dbReference type="WBParaSite" id="Hba_17912">
    <property type="protein sequence ID" value="Hba_17912"/>
    <property type="gene ID" value="Hba_17912"/>
</dbReference>
<sequence>MATIIYLHEQGEKNVAIATKLCVTRMALHRTVKRHQELRTVDDHPRGGRAKSVNASRVRKVVKKGSFEVTRDQLGRRLLTSVSVQHQWGELSNLNWSSIQTSSVEPTCGQKNTSRSLGKAKKLLSVVRQGRASNVLFTDEQIPTVNPANNCQISRQLLQCGRQRSEKASVDSKSHFPSSITFWPE</sequence>
<dbReference type="Proteomes" id="UP000095283">
    <property type="component" value="Unplaced"/>
</dbReference>
<keyword evidence="1" id="KW-1185">Reference proteome</keyword>
<evidence type="ECO:0000313" key="2">
    <source>
        <dbReference type="WBParaSite" id="Hba_17912"/>
    </source>
</evidence>
<dbReference type="PANTHER" id="PTHR46068">
    <property type="entry name" value="PROTEIN CBG27172"/>
    <property type="match status" value="1"/>
</dbReference>
<accession>A0A1I7XK55</accession>
<dbReference type="AlphaFoldDB" id="A0A1I7XK55"/>